<dbReference type="Proteomes" id="UP000515153">
    <property type="component" value="Unplaced"/>
</dbReference>
<reference evidence="2" key="1">
    <citation type="journal article" date="2019" name="Mol. Biol. Evol.">
        <title>Blast fungal genomes show frequent chromosomal changes, gene gains and losses, and effector gene turnover.</title>
        <authorList>
            <person name="Gomez Luciano L.B."/>
            <person name="Jason Tsai I."/>
            <person name="Chuma I."/>
            <person name="Tosa Y."/>
            <person name="Chen Y.H."/>
            <person name="Li J.Y."/>
            <person name="Li M.Y."/>
            <person name="Jade Lu M.Y."/>
            <person name="Nakayashiki H."/>
            <person name="Li W.H."/>
        </authorList>
    </citation>
    <scope>NUCLEOTIDE SEQUENCE</scope>
    <source>
        <strain evidence="2">NI907</strain>
    </source>
</reference>
<organism evidence="1 2">
    <name type="scientific">Pyricularia grisea</name>
    <name type="common">Crabgrass-specific blast fungus</name>
    <name type="synonym">Magnaporthe grisea</name>
    <dbReference type="NCBI Taxonomy" id="148305"/>
    <lineage>
        <taxon>Eukaryota</taxon>
        <taxon>Fungi</taxon>
        <taxon>Dikarya</taxon>
        <taxon>Ascomycota</taxon>
        <taxon>Pezizomycotina</taxon>
        <taxon>Sordariomycetes</taxon>
        <taxon>Sordariomycetidae</taxon>
        <taxon>Magnaporthales</taxon>
        <taxon>Pyriculariaceae</taxon>
        <taxon>Pyricularia</taxon>
    </lineage>
</organism>
<dbReference type="RefSeq" id="XP_030981079.1">
    <property type="nucleotide sequence ID" value="XM_031127089.1"/>
</dbReference>
<protein>
    <submittedName>
        <fullName evidence="2">Uncharacterized protein</fullName>
    </submittedName>
</protein>
<dbReference type="KEGG" id="pgri:PgNI_07072"/>
<gene>
    <name evidence="2" type="ORF">PgNI_07072</name>
</gene>
<accession>A0A6P8B213</accession>
<reference evidence="2" key="2">
    <citation type="submission" date="2019-10" db="EMBL/GenBank/DDBJ databases">
        <authorList>
            <consortium name="NCBI Genome Project"/>
        </authorList>
    </citation>
    <scope>NUCLEOTIDE SEQUENCE</scope>
    <source>
        <strain evidence="2">NI907</strain>
    </source>
</reference>
<dbReference type="GeneID" id="41961998"/>
<proteinExistence type="predicted"/>
<keyword evidence="1" id="KW-1185">Reference proteome</keyword>
<reference evidence="2" key="3">
    <citation type="submission" date="2025-08" db="UniProtKB">
        <authorList>
            <consortium name="RefSeq"/>
        </authorList>
    </citation>
    <scope>IDENTIFICATION</scope>
    <source>
        <strain evidence="2">NI907</strain>
    </source>
</reference>
<evidence type="ECO:0000313" key="2">
    <source>
        <dbReference type="RefSeq" id="XP_030981079.1"/>
    </source>
</evidence>
<sequence>MASQLLRRHNYLVTRSAFHRPEAQYYPEQTFRQELFCLADQLKIAMPKVELHSSKVPPSRIPNCQAGLTGKPVILTANHQSTHWLRSPATRPCAGIRSRLPYNVIPWGREPLLF</sequence>
<name>A0A6P8B213_PYRGI</name>
<evidence type="ECO:0000313" key="1">
    <source>
        <dbReference type="Proteomes" id="UP000515153"/>
    </source>
</evidence>
<dbReference type="AlphaFoldDB" id="A0A6P8B213"/>